<protein>
    <submittedName>
        <fullName evidence="2">Reverse transcriptase domain-containing protein</fullName>
    </submittedName>
</protein>
<dbReference type="GO" id="GO:0003964">
    <property type="term" value="F:RNA-directed DNA polymerase activity"/>
    <property type="evidence" value="ECO:0007669"/>
    <property type="project" value="UniProtKB-KW"/>
</dbReference>
<evidence type="ECO:0000313" key="2">
    <source>
        <dbReference type="EMBL" id="GJT18057.1"/>
    </source>
</evidence>
<keyword evidence="2" id="KW-0548">Nucleotidyltransferase</keyword>
<dbReference type="Gene3D" id="2.40.70.10">
    <property type="entry name" value="Acid Proteases"/>
    <property type="match status" value="1"/>
</dbReference>
<sequence>MAEMRKTLQERPQGALPSNTEPKPRADIKAITTRSGIVLDGPLVPPHLPSSKEHPIPYPSRLNKEKLQDKSDIQVHKFFQMFKKLHFNISLAEALALMPKYNKMLKELISDKEKLLGLANTSLTENCSAVLLKRLPEKLGDPGRFLIPCDFHRVESCMALADLGASINLMPLSVRKKLSLPDLTPTRMTLELATRRYFLRTARALVDVYEEELILKDGDENLILHADNTSKHPHKHRNESINMINFIDIICEDRFKEVLKIKKPNHPLSGSPTLSSDPVVESFSHSLTPFRDIDLLLEETDAFLSLDDSIPPDDPIKDLPPCERNNDPEGDILFLENLLKDEPLETKRSEIYTLIGEPPDTFLMGDEEIKFNFFKDADDPVPILRVSETLLDSLDTILDSYDTSYINLLFELDFEYTLNYDNPIFYIQNEHSDEPGAETIRDEVHSTAQIPPLFEELTSDMSMQDIILYRIRHGMVNSSCLSLYLDLLSPEGVSESLSSDSFKLGDQNVVFDPGTIIIKHWIEHYYRGDIPAVDVLDLHLFPKDN</sequence>
<dbReference type="PANTHER" id="PTHR33067:SF35">
    <property type="entry name" value="ASPARTIC PEPTIDASE DDI1-TYPE DOMAIN-CONTAINING PROTEIN"/>
    <property type="match status" value="1"/>
</dbReference>
<dbReference type="EMBL" id="BQNB010013609">
    <property type="protein sequence ID" value="GJT18057.1"/>
    <property type="molecule type" value="Genomic_DNA"/>
</dbReference>
<keyword evidence="2" id="KW-0808">Transferase</keyword>
<proteinExistence type="predicted"/>
<dbReference type="Proteomes" id="UP001151760">
    <property type="component" value="Unassembled WGS sequence"/>
</dbReference>
<evidence type="ECO:0000256" key="1">
    <source>
        <dbReference type="SAM" id="MobiDB-lite"/>
    </source>
</evidence>
<accession>A0ABQ5BW88</accession>
<dbReference type="InterPro" id="IPR021109">
    <property type="entry name" value="Peptidase_aspartic_dom_sf"/>
</dbReference>
<reference evidence="2" key="1">
    <citation type="journal article" date="2022" name="Int. J. Mol. Sci.">
        <title>Draft Genome of Tanacetum Coccineum: Genomic Comparison of Closely Related Tanacetum-Family Plants.</title>
        <authorList>
            <person name="Yamashiro T."/>
            <person name="Shiraishi A."/>
            <person name="Nakayama K."/>
            <person name="Satake H."/>
        </authorList>
    </citation>
    <scope>NUCLEOTIDE SEQUENCE</scope>
</reference>
<evidence type="ECO:0000313" key="3">
    <source>
        <dbReference type="Proteomes" id="UP001151760"/>
    </source>
</evidence>
<reference evidence="2" key="2">
    <citation type="submission" date="2022-01" db="EMBL/GenBank/DDBJ databases">
        <authorList>
            <person name="Yamashiro T."/>
            <person name="Shiraishi A."/>
            <person name="Satake H."/>
            <person name="Nakayama K."/>
        </authorList>
    </citation>
    <scope>NUCLEOTIDE SEQUENCE</scope>
</reference>
<comment type="caution">
    <text evidence="2">The sequence shown here is derived from an EMBL/GenBank/DDBJ whole genome shotgun (WGS) entry which is preliminary data.</text>
</comment>
<keyword evidence="3" id="KW-1185">Reference proteome</keyword>
<name>A0ABQ5BW88_9ASTR</name>
<keyword evidence="2" id="KW-0695">RNA-directed DNA polymerase</keyword>
<organism evidence="2 3">
    <name type="scientific">Tanacetum coccineum</name>
    <dbReference type="NCBI Taxonomy" id="301880"/>
    <lineage>
        <taxon>Eukaryota</taxon>
        <taxon>Viridiplantae</taxon>
        <taxon>Streptophyta</taxon>
        <taxon>Embryophyta</taxon>
        <taxon>Tracheophyta</taxon>
        <taxon>Spermatophyta</taxon>
        <taxon>Magnoliopsida</taxon>
        <taxon>eudicotyledons</taxon>
        <taxon>Gunneridae</taxon>
        <taxon>Pentapetalae</taxon>
        <taxon>asterids</taxon>
        <taxon>campanulids</taxon>
        <taxon>Asterales</taxon>
        <taxon>Asteraceae</taxon>
        <taxon>Asteroideae</taxon>
        <taxon>Anthemideae</taxon>
        <taxon>Anthemidinae</taxon>
        <taxon>Tanacetum</taxon>
    </lineage>
</organism>
<gene>
    <name evidence="2" type="ORF">Tco_0876763</name>
</gene>
<dbReference type="PANTHER" id="PTHR33067">
    <property type="entry name" value="RNA-DIRECTED DNA POLYMERASE-RELATED"/>
    <property type="match status" value="1"/>
</dbReference>
<feature type="region of interest" description="Disordered" evidence="1">
    <location>
        <begin position="1"/>
        <end position="26"/>
    </location>
</feature>